<dbReference type="HOGENOM" id="CLU_005108_4_1_11"/>
<feature type="region of interest" description="Disordered" evidence="7">
    <location>
        <begin position="701"/>
        <end position="721"/>
    </location>
</feature>
<dbReference type="eggNOG" id="COG2409">
    <property type="taxonomic scope" value="Bacteria"/>
</dbReference>
<name>A0A0A1DT83_NOCSI</name>
<proteinExistence type="inferred from homology"/>
<dbReference type="InterPro" id="IPR000731">
    <property type="entry name" value="SSD"/>
</dbReference>
<keyword evidence="6 8" id="KW-0472">Membrane</keyword>
<evidence type="ECO:0000256" key="4">
    <source>
        <dbReference type="ARBA" id="ARBA00022692"/>
    </source>
</evidence>
<protein>
    <submittedName>
        <fullName evidence="10">Putative membrane protein actII-3</fullName>
    </submittedName>
</protein>
<dbReference type="InterPro" id="IPR004869">
    <property type="entry name" value="MMPL_dom"/>
</dbReference>
<comment type="subcellular location">
    <subcellularLocation>
        <location evidence="1">Cell membrane</location>
        <topology evidence="1">Multi-pass membrane protein</topology>
    </subcellularLocation>
</comment>
<feature type="transmembrane region" description="Helical" evidence="8">
    <location>
        <begin position="192"/>
        <end position="209"/>
    </location>
</feature>
<feature type="transmembrane region" description="Helical" evidence="8">
    <location>
        <begin position="251"/>
        <end position="273"/>
    </location>
</feature>
<dbReference type="PANTHER" id="PTHR33406:SF6">
    <property type="entry name" value="MEMBRANE PROTEIN YDGH-RELATED"/>
    <property type="match status" value="1"/>
</dbReference>
<feature type="transmembrane region" description="Helical" evidence="8">
    <location>
        <begin position="327"/>
        <end position="354"/>
    </location>
</feature>
<accession>A0A0A1DT83</accession>
<keyword evidence="3" id="KW-1003">Cell membrane</keyword>
<dbReference type="Pfam" id="PF03176">
    <property type="entry name" value="MMPL"/>
    <property type="match status" value="2"/>
</dbReference>
<dbReference type="AlphaFoldDB" id="A0A0A1DT83"/>
<dbReference type="PROSITE" id="PS50156">
    <property type="entry name" value="SSD"/>
    <property type="match status" value="1"/>
</dbReference>
<dbReference type="Proteomes" id="UP000030300">
    <property type="component" value="Chromosome"/>
</dbReference>
<dbReference type="EMBL" id="CP009896">
    <property type="protein sequence ID" value="AIY19768.2"/>
    <property type="molecule type" value="Genomic_DNA"/>
</dbReference>
<sequence>MNAMHRQIAGKLTGPVTKWVVLVVVLLLTGGLGFLGSKLADVKDNQASSWLPGSAESSRVADELSTDLDPNDIPTLVVYHREGGLTPADLDAMDAQAAKIAQVEGVTATGVLTPHGAEALAAAGKPAPRLISEDGEVAYSFFNFNFGDGGWAKVPASAKDVRKIAKIDGVTTYVGGFGGQASDFAESFEGSHVQLLMITFGVVILILLLTYRSPILWILPILCAALAYMMSRGVVYLLAKYVDLTVNDQSEYILSILCIGAGTDYALLLVARYREELRRHEDRHEAMAFALHRATPALIASAATVAVGLLCLVFADLNSTASLGPVLAVGVVVTLLTMITLLPALLVIVGRWIFWPKRPSFGSDEPTAHGLWARVGARIAPRPRAVWVVTTGVLLIACLGLFRLDATGLTTEESVTGEIDSVTAQKLMAEHGLADSSVTLQVVADADRIDAVRTAVGTVDGLGAPTPVRPLADGRAWFESAVSVDIASPTAFRLVEDARAAVREADGAHALVGGGPAVYLDSKIAADHDNRLIIPIVLVVVFLILVLLLRALLAPLLLMATVVLSFGAALGISALLFEYVLGFAGSDPGFPLFAFVFLVALGIDYNIFLMTRVREETVTHGTRKGSLIALSSTGGVITSAGLVLAATFLALGTLPLVFLAELGVAVALGVLLDTMIVRSVLVTALNLDLGGRIWWPSKLDRGTPSAPEPPAPATEKVPALD</sequence>
<dbReference type="InterPro" id="IPR050545">
    <property type="entry name" value="Mycobact_MmpL"/>
</dbReference>
<feature type="transmembrane region" description="Helical" evidence="8">
    <location>
        <begin position="532"/>
        <end position="549"/>
    </location>
</feature>
<evidence type="ECO:0000313" key="11">
    <source>
        <dbReference type="Proteomes" id="UP000030300"/>
    </source>
</evidence>
<dbReference type="GO" id="GO:0005886">
    <property type="term" value="C:plasma membrane"/>
    <property type="evidence" value="ECO:0007669"/>
    <property type="project" value="UniProtKB-SubCell"/>
</dbReference>
<feature type="transmembrane region" description="Helical" evidence="8">
    <location>
        <begin position="20"/>
        <end position="40"/>
    </location>
</feature>
<dbReference type="SUPFAM" id="SSF82866">
    <property type="entry name" value="Multidrug efflux transporter AcrB transmembrane domain"/>
    <property type="match status" value="2"/>
</dbReference>
<feature type="transmembrane region" description="Helical" evidence="8">
    <location>
        <begin position="385"/>
        <end position="404"/>
    </location>
</feature>
<feature type="domain" description="SSD" evidence="9">
    <location>
        <begin position="216"/>
        <end position="348"/>
    </location>
</feature>
<organism evidence="10 11">
    <name type="scientific">Nocardioides simplex</name>
    <name type="common">Arthrobacter simplex</name>
    <dbReference type="NCBI Taxonomy" id="2045"/>
    <lineage>
        <taxon>Bacteria</taxon>
        <taxon>Bacillati</taxon>
        <taxon>Actinomycetota</taxon>
        <taxon>Actinomycetes</taxon>
        <taxon>Propionibacteriales</taxon>
        <taxon>Nocardioidaceae</taxon>
        <taxon>Pimelobacter</taxon>
    </lineage>
</organism>
<evidence type="ECO:0000256" key="6">
    <source>
        <dbReference type="ARBA" id="ARBA00023136"/>
    </source>
</evidence>
<feature type="transmembrane region" description="Helical" evidence="8">
    <location>
        <begin position="556"/>
        <end position="577"/>
    </location>
</feature>
<evidence type="ECO:0000256" key="8">
    <source>
        <dbReference type="SAM" id="Phobius"/>
    </source>
</evidence>
<evidence type="ECO:0000256" key="7">
    <source>
        <dbReference type="SAM" id="MobiDB-lite"/>
    </source>
</evidence>
<evidence type="ECO:0000256" key="3">
    <source>
        <dbReference type="ARBA" id="ARBA00022475"/>
    </source>
</evidence>
<feature type="transmembrane region" description="Helical" evidence="8">
    <location>
        <begin position="627"/>
        <end position="650"/>
    </location>
</feature>
<dbReference type="KEGG" id="psim:KR76_06890"/>
<reference evidence="10 11" key="1">
    <citation type="journal article" date="2015" name="Genome Announc.">
        <title>Complete Genome Sequence of Steroid-Transforming Nocardioides simplex VKM Ac-2033D.</title>
        <authorList>
            <person name="Shtratnikova V.Y."/>
            <person name="Schelkunov M.I."/>
            <person name="Pekov Y.A."/>
            <person name="Fokina V.V."/>
            <person name="Logacheva M.D."/>
            <person name="Sokolov S.L."/>
            <person name="Bragin E.Y."/>
            <person name="Ashapkin V.V."/>
            <person name="Donova M.V."/>
        </authorList>
    </citation>
    <scope>NUCLEOTIDE SEQUENCE [LARGE SCALE GENOMIC DNA]</scope>
    <source>
        <strain evidence="10 11">VKM Ac-2033D</strain>
    </source>
</reference>
<keyword evidence="11" id="KW-1185">Reference proteome</keyword>
<keyword evidence="5 8" id="KW-1133">Transmembrane helix</keyword>
<feature type="transmembrane region" description="Helical" evidence="8">
    <location>
        <begin position="589"/>
        <end position="607"/>
    </location>
</feature>
<dbReference type="Gene3D" id="1.20.1640.10">
    <property type="entry name" value="Multidrug efflux transporter AcrB transmembrane domain"/>
    <property type="match status" value="2"/>
</dbReference>
<feature type="transmembrane region" description="Helical" evidence="8">
    <location>
        <begin position="294"/>
        <end position="315"/>
    </location>
</feature>
<evidence type="ECO:0000256" key="5">
    <source>
        <dbReference type="ARBA" id="ARBA00022989"/>
    </source>
</evidence>
<feature type="transmembrane region" description="Helical" evidence="8">
    <location>
        <begin position="656"/>
        <end position="677"/>
    </location>
</feature>
<evidence type="ECO:0000259" key="9">
    <source>
        <dbReference type="PROSITE" id="PS50156"/>
    </source>
</evidence>
<dbReference type="PANTHER" id="PTHR33406">
    <property type="entry name" value="MEMBRANE PROTEIN MJ1562-RELATED"/>
    <property type="match status" value="1"/>
</dbReference>
<evidence type="ECO:0000313" key="10">
    <source>
        <dbReference type="EMBL" id="AIY19768.2"/>
    </source>
</evidence>
<evidence type="ECO:0000256" key="1">
    <source>
        <dbReference type="ARBA" id="ARBA00004651"/>
    </source>
</evidence>
<dbReference type="STRING" id="2045.KR76_06890"/>
<comment type="similarity">
    <text evidence="2">Belongs to the resistance-nodulation-cell division (RND) (TC 2.A.6) family. MmpL subfamily.</text>
</comment>
<evidence type="ECO:0000256" key="2">
    <source>
        <dbReference type="ARBA" id="ARBA00010157"/>
    </source>
</evidence>
<feature type="transmembrane region" description="Helical" evidence="8">
    <location>
        <begin position="216"/>
        <end position="239"/>
    </location>
</feature>
<keyword evidence="4 8" id="KW-0812">Transmembrane</keyword>
<gene>
    <name evidence="10" type="ORF">KR76_06890</name>
</gene>